<keyword evidence="2" id="KW-1185">Reference proteome</keyword>
<protein>
    <submittedName>
        <fullName evidence="1">Uncharacterized protein</fullName>
    </submittedName>
</protein>
<dbReference type="Proteomes" id="UP000276133">
    <property type="component" value="Unassembled WGS sequence"/>
</dbReference>
<sequence length="38" mass="4725">MYYTMFLEQNRILMLQKLTKYPKKSRNTFLHPYSPQIT</sequence>
<accession>A0A3M7P6Z4</accession>
<comment type="caution">
    <text evidence="1">The sequence shown here is derived from an EMBL/GenBank/DDBJ whole genome shotgun (WGS) entry which is preliminary data.</text>
</comment>
<gene>
    <name evidence="1" type="ORF">BpHYR1_049857</name>
</gene>
<proteinExistence type="predicted"/>
<reference evidence="1 2" key="1">
    <citation type="journal article" date="2018" name="Sci. Rep.">
        <title>Genomic signatures of local adaptation to the degree of environmental predictability in rotifers.</title>
        <authorList>
            <person name="Franch-Gras L."/>
            <person name="Hahn C."/>
            <person name="Garcia-Roger E.M."/>
            <person name="Carmona M.J."/>
            <person name="Serra M."/>
            <person name="Gomez A."/>
        </authorList>
    </citation>
    <scope>NUCLEOTIDE SEQUENCE [LARGE SCALE GENOMIC DNA]</scope>
    <source>
        <strain evidence="1">HYR1</strain>
    </source>
</reference>
<organism evidence="1 2">
    <name type="scientific">Brachionus plicatilis</name>
    <name type="common">Marine rotifer</name>
    <name type="synonym">Brachionus muelleri</name>
    <dbReference type="NCBI Taxonomy" id="10195"/>
    <lineage>
        <taxon>Eukaryota</taxon>
        <taxon>Metazoa</taxon>
        <taxon>Spiralia</taxon>
        <taxon>Gnathifera</taxon>
        <taxon>Rotifera</taxon>
        <taxon>Eurotatoria</taxon>
        <taxon>Monogononta</taxon>
        <taxon>Pseudotrocha</taxon>
        <taxon>Ploima</taxon>
        <taxon>Brachionidae</taxon>
        <taxon>Brachionus</taxon>
    </lineage>
</organism>
<name>A0A3M7P6Z4_BRAPC</name>
<dbReference type="AlphaFoldDB" id="A0A3M7P6Z4"/>
<dbReference type="EMBL" id="REGN01012847">
    <property type="protein sequence ID" value="RMZ94729.1"/>
    <property type="molecule type" value="Genomic_DNA"/>
</dbReference>
<evidence type="ECO:0000313" key="1">
    <source>
        <dbReference type="EMBL" id="RMZ94729.1"/>
    </source>
</evidence>
<evidence type="ECO:0000313" key="2">
    <source>
        <dbReference type="Proteomes" id="UP000276133"/>
    </source>
</evidence>